<evidence type="ECO:0000313" key="7">
    <source>
        <dbReference type="Proteomes" id="UP000614601"/>
    </source>
</evidence>
<dbReference type="OrthoDB" id="292213at2759"/>
<name>A0A811JRG1_9BILA</name>
<accession>A0A811JRG1</accession>
<dbReference type="Gene3D" id="1.20.1280.290">
    <property type="match status" value="1"/>
</dbReference>
<dbReference type="AlphaFoldDB" id="A0A811JRG1"/>
<protein>
    <submittedName>
        <fullName evidence="6">Uncharacterized protein</fullName>
    </submittedName>
</protein>
<organism evidence="6 7">
    <name type="scientific">Bursaphelenchus okinawaensis</name>
    <dbReference type="NCBI Taxonomy" id="465554"/>
    <lineage>
        <taxon>Eukaryota</taxon>
        <taxon>Metazoa</taxon>
        <taxon>Ecdysozoa</taxon>
        <taxon>Nematoda</taxon>
        <taxon>Chromadorea</taxon>
        <taxon>Rhabditida</taxon>
        <taxon>Tylenchina</taxon>
        <taxon>Tylenchomorpha</taxon>
        <taxon>Aphelenchoidea</taxon>
        <taxon>Aphelenchoididae</taxon>
        <taxon>Bursaphelenchus</taxon>
    </lineage>
</organism>
<evidence type="ECO:0000256" key="2">
    <source>
        <dbReference type="ARBA" id="ARBA00022692"/>
    </source>
</evidence>
<dbReference type="GO" id="GO:0005802">
    <property type="term" value="C:trans-Golgi network"/>
    <property type="evidence" value="ECO:0007669"/>
    <property type="project" value="TreeGrafter"/>
</dbReference>
<keyword evidence="3 5" id="KW-1133">Transmembrane helix</keyword>
<evidence type="ECO:0000313" key="6">
    <source>
        <dbReference type="EMBL" id="CAD5205766.1"/>
    </source>
</evidence>
<dbReference type="InterPro" id="IPR052241">
    <property type="entry name" value="SLC66/Scramblase_ANY1"/>
</dbReference>
<dbReference type="PANTHER" id="PTHR14856:SF9">
    <property type="entry name" value="PQ-LOOP REPEAT-CONTAINING PROTEIN 1"/>
    <property type="match status" value="1"/>
</dbReference>
<comment type="caution">
    <text evidence="6">The sequence shown here is derived from an EMBL/GenBank/DDBJ whole genome shotgun (WGS) entry which is preliminary data.</text>
</comment>
<reference evidence="6" key="1">
    <citation type="submission" date="2020-09" db="EMBL/GenBank/DDBJ databases">
        <authorList>
            <person name="Kikuchi T."/>
        </authorList>
    </citation>
    <scope>NUCLEOTIDE SEQUENCE</scope>
    <source>
        <strain evidence="6">SH1</strain>
    </source>
</reference>
<dbReference type="GO" id="GO:0045332">
    <property type="term" value="P:phospholipid translocation"/>
    <property type="evidence" value="ECO:0007669"/>
    <property type="project" value="TreeGrafter"/>
</dbReference>
<evidence type="ECO:0000256" key="1">
    <source>
        <dbReference type="ARBA" id="ARBA00004141"/>
    </source>
</evidence>
<evidence type="ECO:0000256" key="4">
    <source>
        <dbReference type="ARBA" id="ARBA00023136"/>
    </source>
</evidence>
<proteinExistence type="predicted"/>
<dbReference type="FunFam" id="1.20.1280.290:FF:000008">
    <property type="entry name" value="PQ-loop repeat-containing protein 1"/>
    <property type="match status" value="1"/>
</dbReference>
<evidence type="ECO:0000256" key="5">
    <source>
        <dbReference type="SAM" id="Phobius"/>
    </source>
</evidence>
<dbReference type="EMBL" id="CAJFCW020000001">
    <property type="protein sequence ID" value="CAG9079122.1"/>
    <property type="molecule type" value="Genomic_DNA"/>
</dbReference>
<dbReference type="GO" id="GO:0042147">
    <property type="term" value="P:retrograde transport, endosome to Golgi"/>
    <property type="evidence" value="ECO:0007669"/>
    <property type="project" value="TreeGrafter"/>
</dbReference>
<dbReference type="GO" id="GO:0005768">
    <property type="term" value="C:endosome"/>
    <property type="evidence" value="ECO:0007669"/>
    <property type="project" value="TreeGrafter"/>
</dbReference>
<feature type="transmembrane region" description="Helical" evidence="5">
    <location>
        <begin position="52"/>
        <end position="74"/>
    </location>
</feature>
<keyword evidence="4 5" id="KW-0472">Membrane</keyword>
<sequence>MLLIEQNAMQLIPLDSLLSTMLAGLAAGFMIFGGAIPYVFQYAEIYKRKSALGFSLLVCLALCVANILRIEFWFGKRFEITLLIQSVVMLGCMLLMLEISVRMNRKITPPSQRKSVWSEFFLSKG</sequence>
<keyword evidence="2 5" id="KW-0812">Transmembrane</keyword>
<evidence type="ECO:0000256" key="3">
    <source>
        <dbReference type="ARBA" id="ARBA00022989"/>
    </source>
</evidence>
<dbReference type="Proteomes" id="UP000783686">
    <property type="component" value="Unassembled WGS sequence"/>
</dbReference>
<keyword evidence="7" id="KW-1185">Reference proteome</keyword>
<comment type="subcellular location">
    <subcellularLocation>
        <location evidence="1">Membrane</location>
        <topology evidence="1">Multi-pass membrane protein</topology>
    </subcellularLocation>
</comment>
<dbReference type="PANTHER" id="PTHR14856">
    <property type="entry name" value="PQ-LOOP REPEAT-CONTAINING PROTEIN 1-LIKE PROTEIN"/>
    <property type="match status" value="1"/>
</dbReference>
<dbReference type="EMBL" id="CAJFDH010000001">
    <property type="protein sequence ID" value="CAD5205766.1"/>
    <property type="molecule type" value="Genomic_DNA"/>
</dbReference>
<dbReference type="Pfam" id="PF04193">
    <property type="entry name" value="PQ-loop"/>
    <property type="match status" value="1"/>
</dbReference>
<feature type="transmembrane region" description="Helical" evidence="5">
    <location>
        <begin position="20"/>
        <end position="40"/>
    </location>
</feature>
<dbReference type="Proteomes" id="UP000614601">
    <property type="component" value="Unassembled WGS sequence"/>
</dbReference>
<gene>
    <name evidence="6" type="ORF">BOKJ2_LOCUS450</name>
</gene>
<feature type="transmembrane region" description="Helical" evidence="5">
    <location>
        <begin position="80"/>
        <end position="97"/>
    </location>
</feature>
<dbReference type="InterPro" id="IPR006603">
    <property type="entry name" value="PQ-loop_rpt"/>
</dbReference>
<dbReference type="GO" id="GO:0005829">
    <property type="term" value="C:cytosol"/>
    <property type="evidence" value="ECO:0007669"/>
    <property type="project" value="GOC"/>
</dbReference>
<dbReference type="GO" id="GO:0016020">
    <property type="term" value="C:membrane"/>
    <property type="evidence" value="ECO:0007669"/>
    <property type="project" value="UniProtKB-SubCell"/>
</dbReference>